<feature type="chain" id="PRO_5040898060" description="DUF6160 domain-containing protein" evidence="1">
    <location>
        <begin position="21"/>
        <end position="180"/>
    </location>
</feature>
<reference evidence="3" key="2">
    <citation type="submission" date="2023-01" db="EMBL/GenBank/DDBJ databases">
        <authorList>
            <person name="Sun Q."/>
            <person name="Evtushenko L."/>
        </authorList>
    </citation>
    <scope>NUCLEOTIDE SEQUENCE</scope>
    <source>
        <strain evidence="3">VKM B-2935</strain>
    </source>
</reference>
<feature type="domain" description="DUF6160" evidence="2">
    <location>
        <begin position="5"/>
        <end position="71"/>
    </location>
</feature>
<name>A0A9W6K362_9PSED</name>
<gene>
    <name evidence="3" type="ORF">GCM10017655_04550</name>
</gene>
<accession>A0A9W6K362</accession>
<protein>
    <recommendedName>
        <fullName evidence="2">DUF6160 domain-containing protein</fullName>
    </recommendedName>
</protein>
<reference evidence="3" key="1">
    <citation type="journal article" date="2014" name="Int. J. Syst. Evol. Microbiol.">
        <title>Complete genome sequence of Corynebacterium casei LMG S-19264T (=DSM 44701T), isolated from a smear-ripened cheese.</title>
        <authorList>
            <consortium name="US DOE Joint Genome Institute (JGI-PGF)"/>
            <person name="Walter F."/>
            <person name="Albersmeier A."/>
            <person name="Kalinowski J."/>
            <person name="Ruckert C."/>
        </authorList>
    </citation>
    <scope>NUCLEOTIDE SEQUENCE</scope>
    <source>
        <strain evidence="3">VKM B-2935</strain>
    </source>
</reference>
<dbReference type="Pfam" id="PF19657">
    <property type="entry name" value="DUF6160"/>
    <property type="match status" value="1"/>
</dbReference>
<comment type="caution">
    <text evidence="3">The sequence shown here is derived from an EMBL/GenBank/DDBJ whole genome shotgun (WGS) entry which is preliminary data.</text>
</comment>
<dbReference type="EMBL" id="BSFN01000001">
    <property type="protein sequence ID" value="GLK87393.1"/>
    <property type="molecule type" value="Genomic_DNA"/>
</dbReference>
<dbReference type="RefSeq" id="WP_271193649.1">
    <property type="nucleotide sequence ID" value="NZ_BSFN01000001.1"/>
</dbReference>
<evidence type="ECO:0000256" key="1">
    <source>
        <dbReference type="SAM" id="SignalP"/>
    </source>
</evidence>
<feature type="signal peptide" evidence="1">
    <location>
        <begin position="1"/>
        <end position="20"/>
    </location>
</feature>
<evidence type="ECO:0000259" key="2">
    <source>
        <dbReference type="Pfam" id="PF19657"/>
    </source>
</evidence>
<evidence type="ECO:0000313" key="3">
    <source>
        <dbReference type="EMBL" id="GLK87393.1"/>
    </source>
</evidence>
<proteinExistence type="predicted"/>
<dbReference type="AlphaFoldDB" id="A0A9W6K362"/>
<dbReference type="InterPro" id="IPR046158">
    <property type="entry name" value="DUF6160"/>
</dbReference>
<sequence>MIRTITSAALALLVSTPCLADLQALDNPALSEVAGQAGISIRLDLQARINQIRFTDTGGSVSLRNLKIDNGCVNPGDCPNGAGGSFALGPAQLGLVLPIFGVNQPTLMVDVVTGTDGQQRLQFTLPDLTTINEQLIASGLPAQRIRLRVASDMYVGESRMGSLELRDITDLHGTVKVWGH</sequence>
<organism evidence="3 4">
    <name type="scientific">Pseudomonas turukhanskensis</name>
    <dbReference type="NCBI Taxonomy" id="1806536"/>
    <lineage>
        <taxon>Bacteria</taxon>
        <taxon>Pseudomonadati</taxon>
        <taxon>Pseudomonadota</taxon>
        <taxon>Gammaproteobacteria</taxon>
        <taxon>Pseudomonadales</taxon>
        <taxon>Pseudomonadaceae</taxon>
        <taxon>Pseudomonas</taxon>
    </lineage>
</organism>
<dbReference type="Proteomes" id="UP001143328">
    <property type="component" value="Unassembled WGS sequence"/>
</dbReference>
<keyword evidence="1" id="KW-0732">Signal</keyword>
<evidence type="ECO:0000313" key="4">
    <source>
        <dbReference type="Proteomes" id="UP001143328"/>
    </source>
</evidence>
<keyword evidence="4" id="KW-1185">Reference proteome</keyword>